<proteinExistence type="predicted"/>
<gene>
    <name evidence="1" type="ORF">LCGC14_0912850</name>
</gene>
<name>A0A0F9NT03_9ZZZZ</name>
<sequence length="121" mass="14191">MSTKIEKYISILRVRNRQLEKGTRLGYNLETSSPTTIEIIVALNIYGEHLMKIAEKIANNDDKIKFLREYDFNLSRWSEPSKKRPIFYIQGISFNNEEKFQEAIDKIISAKDELYNTSIIV</sequence>
<comment type="caution">
    <text evidence="1">The sequence shown here is derived from an EMBL/GenBank/DDBJ whole genome shotgun (WGS) entry which is preliminary data.</text>
</comment>
<organism evidence="1">
    <name type="scientific">marine sediment metagenome</name>
    <dbReference type="NCBI Taxonomy" id="412755"/>
    <lineage>
        <taxon>unclassified sequences</taxon>
        <taxon>metagenomes</taxon>
        <taxon>ecological metagenomes</taxon>
    </lineage>
</organism>
<reference evidence="1" key="1">
    <citation type="journal article" date="2015" name="Nature">
        <title>Complex archaea that bridge the gap between prokaryotes and eukaryotes.</title>
        <authorList>
            <person name="Spang A."/>
            <person name="Saw J.H."/>
            <person name="Jorgensen S.L."/>
            <person name="Zaremba-Niedzwiedzka K."/>
            <person name="Martijn J."/>
            <person name="Lind A.E."/>
            <person name="van Eijk R."/>
            <person name="Schleper C."/>
            <person name="Guy L."/>
            <person name="Ettema T.J."/>
        </authorList>
    </citation>
    <scope>NUCLEOTIDE SEQUENCE</scope>
</reference>
<protein>
    <submittedName>
        <fullName evidence="1">Uncharacterized protein</fullName>
    </submittedName>
</protein>
<accession>A0A0F9NT03</accession>
<dbReference type="AlphaFoldDB" id="A0A0F9NT03"/>
<evidence type="ECO:0000313" key="1">
    <source>
        <dbReference type="EMBL" id="KKN22655.1"/>
    </source>
</evidence>
<dbReference type="EMBL" id="LAZR01003040">
    <property type="protein sequence ID" value="KKN22655.1"/>
    <property type="molecule type" value="Genomic_DNA"/>
</dbReference>